<reference evidence="2" key="1">
    <citation type="journal article" date="2011" name="Nat. Biotechnol.">
        <title>The genomic sequence of the Chinese hamster ovary (CHO)-K1 cell line.</title>
        <authorList>
            <person name="Xu X."/>
            <person name="Nagarajan H."/>
            <person name="Lewis N.E."/>
            <person name="Pan S."/>
            <person name="Cai Z."/>
            <person name="Liu X."/>
            <person name="Chen W."/>
            <person name="Xie M."/>
            <person name="Wang W."/>
            <person name="Hammond S."/>
            <person name="Andersen M.R."/>
            <person name="Neff N."/>
            <person name="Passarelli B."/>
            <person name="Koh W."/>
            <person name="Fan H.C."/>
            <person name="Wang J."/>
            <person name="Gui Y."/>
            <person name="Lee K.H."/>
            <person name="Betenbaugh M.J."/>
            <person name="Quake S.R."/>
            <person name="Famili I."/>
            <person name="Palsson B.O."/>
            <person name="Wang J."/>
        </authorList>
    </citation>
    <scope>NUCLEOTIDE SEQUENCE [LARGE SCALE GENOMIC DNA]</scope>
    <source>
        <strain evidence="2">CHO K1 cell line</strain>
    </source>
</reference>
<name>G3IDF1_CRIGR</name>
<dbReference type="Proteomes" id="UP000001075">
    <property type="component" value="Unassembled WGS sequence"/>
</dbReference>
<evidence type="ECO:0000313" key="1">
    <source>
        <dbReference type="EMBL" id="EGW13691.1"/>
    </source>
</evidence>
<dbReference type="AlphaFoldDB" id="G3IDF1"/>
<protein>
    <submittedName>
        <fullName evidence="1">Dynein heavy chain domain-containing protein 1</fullName>
    </submittedName>
</protein>
<accession>G3IDF1</accession>
<dbReference type="STRING" id="10029.G3IDF1"/>
<dbReference type="InParanoid" id="G3IDF1"/>
<proteinExistence type="predicted"/>
<evidence type="ECO:0000313" key="2">
    <source>
        <dbReference type="Proteomes" id="UP000001075"/>
    </source>
</evidence>
<sequence>MDILEEQMLHEILCRERPELETHWQDLQIRAVDISEAVTTAEVPGGPVGGMG</sequence>
<dbReference type="EMBL" id="JH002047">
    <property type="protein sequence ID" value="EGW13691.1"/>
    <property type="molecule type" value="Genomic_DNA"/>
</dbReference>
<gene>
    <name evidence="1" type="ORF">I79_021729</name>
</gene>
<organism evidence="1 2">
    <name type="scientific">Cricetulus griseus</name>
    <name type="common">Chinese hamster</name>
    <name type="synonym">Cricetulus barabensis griseus</name>
    <dbReference type="NCBI Taxonomy" id="10029"/>
    <lineage>
        <taxon>Eukaryota</taxon>
        <taxon>Metazoa</taxon>
        <taxon>Chordata</taxon>
        <taxon>Craniata</taxon>
        <taxon>Vertebrata</taxon>
        <taxon>Euteleostomi</taxon>
        <taxon>Mammalia</taxon>
        <taxon>Eutheria</taxon>
        <taxon>Euarchontoglires</taxon>
        <taxon>Glires</taxon>
        <taxon>Rodentia</taxon>
        <taxon>Myomorpha</taxon>
        <taxon>Muroidea</taxon>
        <taxon>Cricetidae</taxon>
        <taxon>Cricetinae</taxon>
        <taxon>Cricetulus</taxon>
    </lineage>
</organism>